<keyword evidence="5 12" id="KW-0138">CF(0)</keyword>
<keyword evidence="6 12" id="KW-0812">Transmembrane</keyword>
<dbReference type="InterPro" id="IPR001421">
    <property type="entry name" value="ATP8_metazoa"/>
</dbReference>
<dbReference type="AlphaFoldDB" id="A0A0S2MR38"/>
<organism evidence="14">
    <name type="scientific">Alleculinae sp. ALL01</name>
    <dbReference type="NCBI Taxonomy" id="1205809"/>
    <lineage>
        <taxon>Eukaryota</taxon>
        <taxon>Metazoa</taxon>
        <taxon>Ecdysozoa</taxon>
        <taxon>Arthropoda</taxon>
        <taxon>Hexapoda</taxon>
        <taxon>Insecta</taxon>
        <taxon>Pterygota</taxon>
        <taxon>Neoptera</taxon>
        <taxon>Endopterygota</taxon>
        <taxon>Coleoptera</taxon>
        <taxon>Polyphaga</taxon>
        <taxon>Cucujiformia</taxon>
        <taxon>Tenebrionidae</taxon>
    </lineage>
</organism>
<evidence type="ECO:0000256" key="5">
    <source>
        <dbReference type="ARBA" id="ARBA00022547"/>
    </source>
</evidence>
<keyword evidence="11 13" id="KW-0472">Membrane</keyword>
<keyword evidence="7 12" id="KW-0375">Hydrogen ion transport</keyword>
<sequence length="51" mass="6249">MPQMAPLSWLTLMITFSLILIMFNVVNYYSLMYNIKTKKIEMTQKEKTWKW</sequence>
<geneLocation type="mitochondrion" evidence="14"/>
<evidence type="ECO:0000256" key="12">
    <source>
        <dbReference type="RuleBase" id="RU003661"/>
    </source>
</evidence>
<evidence type="ECO:0000256" key="7">
    <source>
        <dbReference type="ARBA" id="ARBA00022781"/>
    </source>
</evidence>
<evidence type="ECO:0000256" key="11">
    <source>
        <dbReference type="ARBA" id="ARBA00023136"/>
    </source>
</evidence>
<keyword evidence="4 12" id="KW-0813">Transport</keyword>
<keyword evidence="8 13" id="KW-1133">Transmembrane helix</keyword>
<comment type="subcellular location">
    <subcellularLocation>
        <location evidence="1 12">Mitochondrion membrane</location>
        <topology evidence="1 12">Single-pass membrane protein</topology>
    </subcellularLocation>
</comment>
<reference evidence="14" key="1">
    <citation type="submission" date="2012-06" db="EMBL/GenBank/DDBJ databases">
        <title>Mitogenomics of the Coleoptera under dense taxon sampling.</title>
        <authorList>
            <person name="Timmermans M.J.T.N."/>
            <person name="Lim J."/>
            <person name="Dodsworth S."/>
            <person name="Haran J."/>
            <person name="Ahrens D."/>
            <person name="Bocak L."/>
            <person name="London A."/>
            <person name="Culverwell L."/>
            <person name="Vogler A.P."/>
        </authorList>
    </citation>
    <scope>NUCLEOTIDE SEQUENCE</scope>
</reference>
<keyword evidence="9 12" id="KW-0406">Ion transport</keyword>
<evidence type="ECO:0000256" key="4">
    <source>
        <dbReference type="ARBA" id="ARBA00022448"/>
    </source>
</evidence>
<evidence type="ECO:0000256" key="6">
    <source>
        <dbReference type="ARBA" id="ARBA00022692"/>
    </source>
</evidence>
<name>A0A0S2MR38_9CUCU</name>
<dbReference type="GO" id="GO:0015078">
    <property type="term" value="F:proton transmembrane transporter activity"/>
    <property type="evidence" value="ECO:0007669"/>
    <property type="project" value="InterPro"/>
</dbReference>
<dbReference type="GO" id="GO:0031966">
    <property type="term" value="C:mitochondrial membrane"/>
    <property type="evidence" value="ECO:0007669"/>
    <property type="project" value="UniProtKB-SubCell"/>
</dbReference>
<proteinExistence type="inferred from homology"/>
<comment type="similarity">
    <text evidence="2 12">Belongs to the ATPase protein 8 family.</text>
</comment>
<dbReference type="EMBL" id="JX412818">
    <property type="protein sequence ID" value="ALO77196.1"/>
    <property type="molecule type" value="Genomic_DNA"/>
</dbReference>
<evidence type="ECO:0000313" key="14">
    <source>
        <dbReference type="EMBL" id="ALO77196.1"/>
    </source>
</evidence>
<evidence type="ECO:0000256" key="8">
    <source>
        <dbReference type="ARBA" id="ARBA00022989"/>
    </source>
</evidence>
<evidence type="ECO:0000256" key="1">
    <source>
        <dbReference type="ARBA" id="ARBA00004304"/>
    </source>
</evidence>
<keyword evidence="10 12" id="KW-0496">Mitochondrion</keyword>
<comment type="subunit">
    <text evidence="3">F-type ATPases have 2 components, CF(1) - the catalytic core - and CF(0) - the membrane proton channel.</text>
</comment>
<dbReference type="GO" id="GO:0015986">
    <property type="term" value="P:proton motive force-driven ATP synthesis"/>
    <property type="evidence" value="ECO:0007669"/>
    <property type="project" value="InterPro"/>
</dbReference>
<feature type="transmembrane region" description="Helical" evidence="13">
    <location>
        <begin position="6"/>
        <end position="29"/>
    </location>
</feature>
<evidence type="ECO:0000256" key="2">
    <source>
        <dbReference type="ARBA" id="ARBA00008892"/>
    </source>
</evidence>
<gene>
    <name evidence="14" type="primary">atp8</name>
</gene>
<evidence type="ECO:0000256" key="3">
    <source>
        <dbReference type="ARBA" id="ARBA00011291"/>
    </source>
</evidence>
<evidence type="ECO:0000256" key="9">
    <source>
        <dbReference type="ARBA" id="ARBA00023065"/>
    </source>
</evidence>
<accession>A0A0S2MR38</accession>
<evidence type="ECO:0000256" key="10">
    <source>
        <dbReference type="ARBA" id="ARBA00023128"/>
    </source>
</evidence>
<protein>
    <recommendedName>
        <fullName evidence="12">ATP synthase complex subunit 8</fullName>
    </recommendedName>
</protein>
<dbReference type="GO" id="GO:0045259">
    <property type="term" value="C:proton-transporting ATP synthase complex"/>
    <property type="evidence" value="ECO:0007669"/>
    <property type="project" value="UniProtKB-KW"/>
</dbReference>
<evidence type="ECO:0000256" key="13">
    <source>
        <dbReference type="SAM" id="Phobius"/>
    </source>
</evidence>
<dbReference type="Pfam" id="PF00895">
    <property type="entry name" value="ATP-synt_8"/>
    <property type="match status" value="1"/>
</dbReference>